<name>M4B1S1_HYAAE</name>
<dbReference type="VEuPathDB" id="FungiDB:HpaG800218"/>
<organism evidence="1 2">
    <name type="scientific">Hyaloperonospora arabidopsidis (strain Emoy2)</name>
    <name type="common">Downy mildew agent</name>
    <name type="synonym">Peronospora arabidopsidis</name>
    <dbReference type="NCBI Taxonomy" id="559515"/>
    <lineage>
        <taxon>Eukaryota</taxon>
        <taxon>Sar</taxon>
        <taxon>Stramenopiles</taxon>
        <taxon>Oomycota</taxon>
        <taxon>Peronosporomycetes</taxon>
        <taxon>Peronosporales</taxon>
        <taxon>Peronosporaceae</taxon>
        <taxon>Hyaloperonospora</taxon>
    </lineage>
</organism>
<proteinExistence type="predicted"/>
<evidence type="ECO:0000313" key="2">
    <source>
        <dbReference type="Proteomes" id="UP000011713"/>
    </source>
</evidence>
<protein>
    <submittedName>
        <fullName evidence="1">Uncharacterized protein</fullName>
    </submittedName>
</protein>
<keyword evidence="2" id="KW-1185">Reference proteome</keyword>
<dbReference type="Proteomes" id="UP000011713">
    <property type="component" value="Unassembled WGS sequence"/>
</dbReference>
<dbReference type="HOGENOM" id="CLU_2836654_0_0_1"/>
<reference evidence="1" key="2">
    <citation type="submission" date="2015-06" db="UniProtKB">
        <authorList>
            <consortium name="EnsemblProtists"/>
        </authorList>
    </citation>
    <scope>IDENTIFICATION</scope>
    <source>
        <strain evidence="1">Emoy2</strain>
    </source>
</reference>
<dbReference type="AlphaFoldDB" id="M4B1S1"/>
<accession>M4B1S1</accession>
<dbReference type="EMBL" id="JH597776">
    <property type="status" value="NOT_ANNOTATED_CDS"/>
    <property type="molecule type" value="Genomic_DNA"/>
</dbReference>
<dbReference type="InParanoid" id="M4B1S1"/>
<reference evidence="2" key="1">
    <citation type="journal article" date="2010" name="Science">
        <title>Signatures of adaptation to obligate biotrophy in the Hyaloperonospora arabidopsidis genome.</title>
        <authorList>
            <person name="Baxter L."/>
            <person name="Tripathy S."/>
            <person name="Ishaque N."/>
            <person name="Boot N."/>
            <person name="Cabral A."/>
            <person name="Kemen E."/>
            <person name="Thines M."/>
            <person name="Ah-Fong A."/>
            <person name="Anderson R."/>
            <person name="Badejoko W."/>
            <person name="Bittner-Eddy P."/>
            <person name="Boore J.L."/>
            <person name="Chibucos M.C."/>
            <person name="Coates M."/>
            <person name="Dehal P."/>
            <person name="Delehaunty K."/>
            <person name="Dong S."/>
            <person name="Downton P."/>
            <person name="Dumas B."/>
            <person name="Fabro G."/>
            <person name="Fronick C."/>
            <person name="Fuerstenberg S.I."/>
            <person name="Fulton L."/>
            <person name="Gaulin E."/>
            <person name="Govers F."/>
            <person name="Hughes L."/>
            <person name="Humphray S."/>
            <person name="Jiang R.H."/>
            <person name="Judelson H."/>
            <person name="Kamoun S."/>
            <person name="Kyung K."/>
            <person name="Meijer H."/>
            <person name="Minx P."/>
            <person name="Morris P."/>
            <person name="Nelson J."/>
            <person name="Phuntumart V."/>
            <person name="Qutob D."/>
            <person name="Rehmany A."/>
            <person name="Rougon-Cardoso A."/>
            <person name="Ryden P."/>
            <person name="Torto-Alalibo T."/>
            <person name="Studholme D."/>
            <person name="Wang Y."/>
            <person name="Win J."/>
            <person name="Wood J."/>
            <person name="Clifton S.W."/>
            <person name="Rogers J."/>
            <person name="Van den Ackerveken G."/>
            <person name="Jones J.D."/>
            <person name="McDowell J.M."/>
            <person name="Beynon J."/>
            <person name="Tyler B.M."/>
        </authorList>
    </citation>
    <scope>NUCLEOTIDE SEQUENCE [LARGE SCALE GENOMIC DNA]</scope>
    <source>
        <strain evidence="2">Emoy2</strain>
    </source>
</reference>
<sequence>MAAWHLSRCCGGGLCSKSSSSRVCGTQQSAVFLGLPVGSLVLSEGYNEPAARLWATSGFLWMRSLQ</sequence>
<evidence type="ECO:0000313" key="1">
    <source>
        <dbReference type="EnsemblProtists" id="HpaP800218"/>
    </source>
</evidence>
<dbReference type="EnsemblProtists" id="HpaT800218">
    <property type="protein sequence ID" value="HpaP800218"/>
    <property type="gene ID" value="HpaG800218"/>
</dbReference>